<dbReference type="Proteomes" id="UP001491088">
    <property type="component" value="Chromosome"/>
</dbReference>
<dbReference type="EMBL" id="CP150496">
    <property type="protein sequence ID" value="WYW54461.1"/>
    <property type="molecule type" value="Genomic_DNA"/>
</dbReference>
<feature type="coiled-coil region" evidence="1">
    <location>
        <begin position="102"/>
        <end position="154"/>
    </location>
</feature>
<feature type="signal peptide" evidence="2">
    <location>
        <begin position="1"/>
        <end position="24"/>
    </location>
</feature>
<gene>
    <name evidence="3" type="ORF">WG950_07960</name>
</gene>
<evidence type="ECO:0000256" key="1">
    <source>
        <dbReference type="SAM" id="Coils"/>
    </source>
</evidence>
<reference evidence="3 4" key="1">
    <citation type="submission" date="2024-03" db="EMBL/GenBank/DDBJ databases">
        <authorList>
            <person name="Cao K."/>
        </authorList>
    </citation>
    <scope>NUCLEOTIDE SEQUENCE [LARGE SCALE GENOMIC DNA]</scope>
    <source>
        <strain evidence="3 4">MCCC 1K00696</strain>
    </source>
</reference>
<name>A0ABZ2TMX3_9FLAO</name>
<keyword evidence="2" id="KW-0732">Signal</keyword>
<keyword evidence="1" id="KW-0175">Coiled coil</keyword>
<organism evidence="3 4">
    <name type="scientific">Polaribacter marinaquae</name>
    <dbReference type="NCBI Taxonomy" id="1642819"/>
    <lineage>
        <taxon>Bacteria</taxon>
        <taxon>Pseudomonadati</taxon>
        <taxon>Bacteroidota</taxon>
        <taxon>Flavobacteriia</taxon>
        <taxon>Flavobacteriales</taxon>
        <taxon>Flavobacteriaceae</taxon>
    </lineage>
</organism>
<sequence>MKIIKKFTAVLTVTGLLFMSCNNATDTEYKTMEIKIADGQTVEYKVDSEGHLAFNDWDGFNDANRELMEIEERDLAVNSEIIEGLNNSVNNLGNTIPAWLKTEEVLEDIDDVQEEYKKLLDERNEPAKNVKQNLEELNEKFDDLREELNETIEDYNS</sequence>
<dbReference type="RefSeq" id="WP_079737983.1">
    <property type="nucleotide sequence ID" value="NZ_CP150496.1"/>
</dbReference>
<dbReference type="PROSITE" id="PS51257">
    <property type="entry name" value="PROKAR_LIPOPROTEIN"/>
    <property type="match status" value="1"/>
</dbReference>
<evidence type="ECO:0000256" key="2">
    <source>
        <dbReference type="SAM" id="SignalP"/>
    </source>
</evidence>
<evidence type="ECO:0000313" key="4">
    <source>
        <dbReference type="Proteomes" id="UP001491088"/>
    </source>
</evidence>
<evidence type="ECO:0008006" key="5">
    <source>
        <dbReference type="Google" id="ProtNLM"/>
    </source>
</evidence>
<accession>A0ABZ2TMX3</accession>
<keyword evidence="4" id="KW-1185">Reference proteome</keyword>
<proteinExistence type="predicted"/>
<evidence type="ECO:0000313" key="3">
    <source>
        <dbReference type="EMBL" id="WYW54461.1"/>
    </source>
</evidence>
<feature type="chain" id="PRO_5045191909" description="Lipoprotein" evidence="2">
    <location>
        <begin position="25"/>
        <end position="157"/>
    </location>
</feature>
<protein>
    <recommendedName>
        <fullName evidence="5">Lipoprotein</fullName>
    </recommendedName>
</protein>